<evidence type="ECO:0000259" key="1">
    <source>
        <dbReference type="Pfam" id="PF00535"/>
    </source>
</evidence>
<protein>
    <submittedName>
        <fullName evidence="3">Glycosyltransferase involved in cell wall biosynthesis</fullName>
    </submittedName>
</protein>
<dbReference type="SUPFAM" id="SSF53448">
    <property type="entry name" value="Nucleotide-diphospho-sugar transferases"/>
    <property type="match status" value="1"/>
</dbReference>
<reference evidence="3 4" key="1">
    <citation type="submission" date="2020-07" db="EMBL/GenBank/DDBJ databases">
        <title>Sequencing the genomes of 1000 actinobacteria strains.</title>
        <authorList>
            <person name="Klenk H.-P."/>
        </authorList>
    </citation>
    <scope>NUCLEOTIDE SEQUENCE [LARGE SCALE GENOMIC DNA]</scope>
    <source>
        <strain evidence="3 4">DSM 45763</strain>
    </source>
</reference>
<dbReference type="InterPro" id="IPR029044">
    <property type="entry name" value="Nucleotide-diphossugar_trans"/>
</dbReference>
<keyword evidence="3" id="KW-0808">Transferase</keyword>
<organism evidence="3 4">
    <name type="scientific">Streptosporangium sandarakinum</name>
    <dbReference type="NCBI Taxonomy" id="1260955"/>
    <lineage>
        <taxon>Bacteria</taxon>
        <taxon>Bacillati</taxon>
        <taxon>Actinomycetota</taxon>
        <taxon>Actinomycetes</taxon>
        <taxon>Streptosporangiales</taxon>
        <taxon>Streptosporangiaceae</taxon>
        <taxon>Streptosporangium</taxon>
    </lineage>
</organism>
<dbReference type="InterPro" id="IPR001173">
    <property type="entry name" value="Glyco_trans_2-like"/>
</dbReference>
<comment type="caution">
    <text evidence="3">The sequence shown here is derived from an EMBL/GenBank/DDBJ whole genome shotgun (WGS) entry which is preliminary data.</text>
</comment>
<dbReference type="PANTHER" id="PTHR43685">
    <property type="entry name" value="GLYCOSYLTRANSFERASE"/>
    <property type="match status" value="1"/>
</dbReference>
<dbReference type="Pfam" id="PF00535">
    <property type="entry name" value="Glycos_transf_2"/>
    <property type="match status" value="1"/>
</dbReference>
<dbReference type="EMBL" id="JACCCO010000002">
    <property type="protein sequence ID" value="NYF42721.1"/>
    <property type="molecule type" value="Genomic_DNA"/>
</dbReference>
<evidence type="ECO:0000259" key="2">
    <source>
        <dbReference type="Pfam" id="PF22181"/>
    </source>
</evidence>
<keyword evidence="4" id="KW-1185">Reference proteome</keyword>
<feature type="domain" description="TarS/TarP linker" evidence="2">
    <location>
        <begin position="218"/>
        <end position="312"/>
    </location>
</feature>
<proteinExistence type="predicted"/>
<dbReference type="Proteomes" id="UP000576393">
    <property type="component" value="Unassembled WGS sequence"/>
</dbReference>
<gene>
    <name evidence="3" type="ORF">HDA43_004922</name>
</gene>
<dbReference type="Pfam" id="PF22181">
    <property type="entry name" value="TarS_linker"/>
    <property type="match status" value="1"/>
</dbReference>
<dbReference type="InterPro" id="IPR050834">
    <property type="entry name" value="Glycosyltransf_2"/>
</dbReference>
<name>A0A852V8G8_9ACTN</name>
<dbReference type="GO" id="GO:0016740">
    <property type="term" value="F:transferase activity"/>
    <property type="evidence" value="ECO:0007669"/>
    <property type="project" value="UniProtKB-KW"/>
</dbReference>
<dbReference type="InterPro" id="IPR054028">
    <property type="entry name" value="TarS/TarP_linker"/>
</dbReference>
<evidence type="ECO:0000313" key="3">
    <source>
        <dbReference type="EMBL" id="NYF42721.1"/>
    </source>
</evidence>
<dbReference type="RefSeq" id="WP_179825468.1">
    <property type="nucleotide sequence ID" value="NZ_JACCCO010000002.1"/>
</dbReference>
<dbReference type="CDD" id="cd00761">
    <property type="entry name" value="Glyco_tranf_GTA_type"/>
    <property type="match status" value="1"/>
</dbReference>
<dbReference type="AlphaFoldDB" id="A0A852V8G8"/>
<dbReference type="PANTHER" id="PTHR43685:SF2">
    <property type="entry name" value="GLYCOSYLTRANSFERASE 2-LIKE DOMAIN-CONTAINING PROTEIN"/>
    <property type="match status" value="1"/>
</dbReference>
<sequence>MDVKVSVVVPVRDPGTAADACVRSLLAQSMAPEEYEVVFADTGPGDGIQRRLEALAAARPNVRVLHLEETGSPMRGRNIGMAVAQGEYVYLMEQTDRLERTALERMYRRAVQTDADVLLGRLVVGRMPPSPVFEADRDRADILKDRLLSALTPHKLYRRAFLDAEALAFPDPGGRLAEETFVLRAYLRAKVVAVLADEVCCHVAERPEPPGDPYVQGAELRELLDVIDAELPPGRRRDRMYAHWLRASVLRRLGGGRFVTASARERAATFTTLRELVVQRFPPHLDRYLPVHLRVRAALLRAGRLDRLLALAEAMRGTHLRADLREAGWRDGAFEMALTVEIMRAGGEPMRFVPYGETGLLWDPPAPLDVDLPPELVDVTRAVSQARVEVYVRHPESGLVHALPVTSSLTRCRHRNGIRLQAGATARLEVDTAALGRPLPAGPWEVHARMHGGAHRARARVTGVPGDCVGDLAGGSRRLVVPWWSEEGELGVCVEPRSFPESIVLVSTGTTVIRDRGQVFVVVPVPYVPPSGGPPAELALRRAARPDQEVCVPALIEPGVPGRHAGRLVARVPTRLAAQEGFLCPGEWLPFLRLDGGEEALRFRLRMGRTGRVEVGGAGGQDAAGPRYPLARRVVLRVPGVRGTVRLARTMRRHYLPS</sequence>
<feature type="domain" description="Glycosyltransferase 2-like" evidence="1">
    <location>
        <begin position="6"/>
        <end position="135"/>
    </location>
</feature>
<dbReference type="Gene3D" id="3.90.550.10">
    <property type="entry name" value="Spore Coat Polysaccharide Biosynthesis Protein SpsA, Chain A"/>
    <property type="match status" value="1"/>
</dbReference>
<accession>A0A852V8G8</accession>
<evidence type="ECO:0000313" key="4">
    <source>
        <dbReference type="Proteomes" id="UP000576393"/>
    </source>
</evidence>